<dbReference type="GO" id="GO:0032259">
    <property type="term" value="P:methylation"/>
    <property type="evidence" value="ECO:0007669"/>
    <property type="project" value="UniProtKB-KW"/>
</dbReference>
<keyword evidence="2" id="KW-0489">Methyltransferase</keyword>
<evidence type="ECO:0000259" key="1">
    <source>
        <dbReference type="Pfam" id="PF05050"/>
    </source>
</evidence>
<dbReference type="Proteomes" id="UP000824125">
    <property type="component" value="Unassembled WGS sequence"/>
</dbReference>
<dbReference type="GO" id="GO:0008168">
    <property type="term" value="F:methyltransferase activity"/>
    <property type="evidence" value="ECO:0007669"/>
    <property type="project" value="UniProtKB-KW"/>
</dbReference>
<sequence length="361" mass="40596">MLEKINEINVWDRLRACKKPIVLYGMGNGAEQILSRFKQLGIAWDGIFASDGFVRGQSFCGKKVRRYDEICQEYGDFVIVLGFASARPEVLANVRALAEKHTLFAPDVPVCGGGLFTREYVAEHNDAFDRAYELLADERSRRDYLSVLHFKVSGKIDYLLSCFAEKKDIYKNILHLSESEAVADLGAYTGDTVQEILCATGGRYKAIYALEPNAKSFQKLQKNTAGLQNVQLFPLAAWDKNETLLFGRSASRGAHAAQNGLPVQAVRLDDILDAPVTLLKMDVEGAEARALAGAAETIRRHHPKLYVCAYHRNEDLFALPLQISRLGRYNIYFRHTPYIPAWESNFYCTPQPSETAAFQKW</sequence>
<dbReference type="PANTHER" id="PTHR34203">
    <property type="entry name" value="METHYLTRANSFERASE, FKBM FAMILY PROTEIN"/>
    <property type="match status" value="1"/>
</dbReference>
<dbReference type="PANTHER" id="PTHR34203:SF15">
    <property type="entry name" value="SLL1173 PROTEIN"/>
    <property type="match status" value="1"/>
</dbReference>
<name>A0A9D1SNQ9_9FIRM</name>
<reference evidence="2" key="1">
    <citation type="submission" date="2020-10" db="EMBL/GenBank/DDBJ databases">
        <authorList>
            <person name="Gilroy R."/>
        </authorList>
    </citation>
    <scope>NUCLEOTIDE SEQUENCE</scope>
    <source>
        <strain evidence="2">CHK176-6737</strain>
    </source>
</reference>
<dbReference type="InterPro" id="IPR029063">
    <property type="entry name" value="SAM-dependent_MTases_sf"/>
</dbReference>
<feature type="domain" description="Methyltransferase FkbM" evidence="1">
    <location>
        <begin position="184"/>
        <end position="314"/>
    </location>
</feature>
<comment type="caution">
    <text evidence="2">The sequence shown here is derived from an EMBL/GenBank/DDBJ whole genome shotgun (WGS) entry which is preliminary data.</text>
</comment>
<dbReference type="Pfam" id="PF05050">
    <property type="entry name" value="Methyltransf_21"/>
    <property type="match status" value="1"/>
</dbReference>
<dbReference type="Gene3D" id="3.40.50.150">
    <property type="entry name" value="Vaccinia Virus protein VP39"/>
    <property type="match status" value="1"/>
</dbReference>
<dbReference type="AlphaFoldDB" id="A0A9D1SNQ9"/>
<gene>
    <name evidence="2" type="ORF">IAD23_05405</name>
</gene>
<organism evidence="2 3">
    <name type="scientific">Candidatus Scybalenecus merdavium</name>
    <dbReference type="NCBI Taxonomy" id="2840939"/>
    <lineage>
        <taxon>Bacteria</taxon>
        <taxon>Bacillati</taxon>
        <taxon>Bacillota</taxon>
        <taxon>Clostridia</taxon>
        <taxon>Eubacteriales</taxon>
        <taxon>Oscillospiraceae</taxon>
        <taxon>Oscillospiraceae incertae sedis</taxon>
        <taxon>Candidatus Scybalenecus</taxon>
    </lineage>
</organism>
<keyword evidence="2" id="KW-0808">Transferase</keyword>
<evidence type="ECO:0000313" key="3">
    <source>
        <dbReference type="Proteomes" id="UP000824125"/>
    </source>
</evidence>
<evidence type="ECO:0000313" key="2">
    <source>
        <dbReference type="EMBL" id="HIU69379.1"/>
    </source>
</evidence>
<protein>
    <submittedName>
        <fullName evidence="2">FkbM family methyltransferase</fullName>
    </submittedName>
</protein>
<dbReference type="NCBIfam" id="TIGR01444">
    <property type="entry name" value="fkbM_fam"/>
    <property type="match status" value="1"/>
</dbReference>
<accession>A0A9D1SNQ9</accession>
<dbReference type="SUPFAM" id="SSF53335">
    <property type="entry name" value="S-adenosyl-L-methionine-dependent methyltransferases"/>
    <property type="match status" value="1"/>
</dbReference>
<reference evidence="2" key="2">
    <citation type="journal article" date="2021" name="PeerJ">
        <title>Extensive microbial diversity within the chicken gut microbiome revealed by metagenomics and culture.</title>
        <authorList>
            <person name="Gilroy R."/>
            <person name="Ravi A."/>
            <person name="Getino M."/>
            <person name="Pursley I."/>
            <person name="Horton D.L."/>
            <person name="Alikhan N.F."/>
            <person name="Baker D."/>
            <person name="Gharbi K."/>
            <person name="Hall N."/>
            <person name="Watson M."/>
            <person name="Adriaenssens E.M."/>
            <person name="Foster-Nyarko E."/>
            <person name="Jarju S."/>
            <person name="Secka A."/>
            <person name="Antonio M."/>
            <person name="Oren A."/>
            <person name="Chaudhuri R.R."/>
            <person name="La Ragione R."/>
            <person name="Hildebrand F."/>
            <person name="Pallen M.J."/>
        </authorList>
    </citation>
    <scope>NUCLEOTIDE SEQUENCE</scope>
    <source>
        <strain evidence="2">CHK176-6737</strain>
    </source>
</reference>
<dbReference type="InterPro" id="IPR052514">
    <property type="entry name" value="SAM-dependent_MTase"/>
</dbReference>
<dbReference type="EMBL" id="DVNM01000028">
    <property type="protein sequence ID" value="HIU69379.1"/>
    <property type="molecule type" value="Genomic_DNA"/>
</dbReference>
<dbReference type="InterPro" id="IPR006342">
    <property type="entry name" value="FkbM_mtfrase"/>
</dbReference>
<proteinExistence type="predicted"/>